<keyword evidence="2" id="KW-0472">Membrane</keyword>
<accession>A0A7S6ZUJ3</accession>
<keyword evidence="4" id="KW-1185">Reference proteome</keyword>
<evidence type="ECO:0000313" key="4">
    <source>
        <dbReference type="Proteomes" id="UP000593932"/>
    </source>
</evidence>
<feature type="region of interest" description="Disordered" evidence="1">
    <location>
        <begin position="1"/>
        <end position="20"/>
    </location>
</feature>
<dbReference type="InterPro" id="IPR008620">
    <property type="entry name" value="FixH"/>
</dbReference>
<feature type="transmembrane region" description="Helical" evidence="2">
    <location>
        <begin position="27"/>
        <end position="48"/>
    </location>
</feature>
<evidence type="ECO:0000313" key="3">
    <source>
        <dbReference type="EMBL" id="QOW21724.1"/>
    </source>
</evidence>
<dbReference type="RefSeq" id="WP_194034282.1">
    <property type="nucleotide sequence ID" value="NZ_CP063657.1"/>
</dbReference>
<keyword evidence="2" id="KW-0812">Transmembrane</keyword>
<evidence type="ECO:0000256" key="2">
    <source>
        <dbReference type="SAM" id="Phobius"/>
    </source>
</evidence>
<keyword evidence="2" id="KW-1133">Transmembrane helix</keyword>
<reference evidence="3 4" key="1">
    <citation type="submission" date="2020-10" db="EMBL/GenBank/DDBJ databases">
        <title>complete genome sequencing of Lysobacter sp. H23M41.</title>
        <authorList>
            <person name="Bae J.-W."/>
            <person name="Lee S.-Y."/>
        </authorList>
    </citation>
    <scope>NUCLEOTIDE SEQUENCE [LARGE SCALE GENOMIC DNA]</scope>
    <source>
        <strain evidence="3 4">H23M41</strain>
    </source>
</reference>
<proteinExistence type="predicted"/>
<evidence type="ECO:0000256" key="1">
    <source>
        <dbReference type="SAM" id="MobiDB-lite"/>
    </source>
</evidence>
<dbReference type="EMBL" id="CP063657">
    <property type="protein sequence ID" value="QOW21724.1"/>
    <property type="molecule type" value="Genomic_DNA"/>
</dbReference>
<name>A0A7S6ZUJ3_9GAMM</name>
<gene>
    <name evidence="3" type="ORF">INQ42_10905</name>
</gene>
<organism evidence="3 4">
    <name type="scientific">Novilysobacter avium</name>
    <dbReference type="NCBI Taxonomy" id="2781023"/>
    <lineage>
        <taxon>Bacteria</taxon>
        <taxon>Pseudomonadati</taxon>
        <taxon>Pseudomonadota</taxon>
        <taxon>Gammaproteobacteria</taxon>
        <taxon>Lysobacterales</taxon>
        <taxon>Lysobacteraceae</taxon>
        <taxon>Novilysobacter</taxon>
    </lineage>
</organism>
<protein>
    <submittedName>
        <fullName evidence="3">FixH family protein</fullName>
    </submittedName>
</protein>
<dbReference type="Proteomes" id="UP000593932">
    <property type="component" value="Chromosome"/>
</dbReference>
<sequence length="181" mass="19504">MTDPTPEKPGSTPDPNDKPESPWRMPIVWLVIALPAAVVIASIGLIFIAGGDGNDVVRDDVQRTAQIQTADLGADAVASEQKLSAIVRTDAEGGFIEVLPVSGTFDHNAPLRLTLAHPSDSARDTVLLLAPGELGWRVDAELDDSHDWKVELGPEDSHWRLRGRLPKGQQATNLRPSLQAQ</sequence>
<dbReference type="Pfam" id="PF05751">
    <property type="entry name" value="FixH"/>
    <property type="match status" value="1"/>
</dbReference>